<keyword evidence="2" id="KW-1185">Reference proteome</keyword>
<dbReference type="RefSeq" id="WP_311341070.1">
    <property type="nucleotide sequence ID" value="NZ_JAVRHS010000008.1"/>
</dbReference>
<protein>
    <recommendedName>
        <fullName evidence="3">ApeA N-terminal domain-containing protein</fullName>
    </recommendedName>
</protein>
<dbReference type="Proteomes" id="UP001259803">
    <property type="component" value="Unassembled WGS sequence"/>
</dbReference>
<gene>
    <name evidence="1" type="ORF">RM533_09850</name>
</gene>
<accession>A0ABU2ZIR2</accession>
<name>A0ABU2ZIR2_9SPHN</name>
<comment type="caution">
    <text evidence="1">The sequence shown here is derived from an EMBL/GenBank/DDBJ whole genome shotgun (WGS) entry which is preliminary data.</text>
</comment>
<dbReference type="EMBL" id="JAVRHS010000008">
    <property type="protein sequence ID" value="MDT0576490.1"/>
    <property type="molecule type" value="Genomic_DNA"/>
</dbReference>
<reference evidence="1 2" key="1">
    <citation type="submission" date="2023-09" db="EMBL/GenBank/DDBJ databases">
        <authorList>
            <person name="Rey-Velasco X."/>
        </authorList>
    </citation>
    <scope>NUCLEOTIDE SEQUENCE [LARGE SCALE GENOMIC DNA]</scope>
    <source>
        <strain evidence="1 2">F390</strain>
    </source>
</reference>
<evidence type="ECO:0000313" key="2">
    <source>
        <dbReference type="Proteomes" id="UP001259803"/>
    </source>
</evidence>
<evidence type="ECO:0008006" key="3">
    <source>
        <dbReference type="Google" id="ProtNLM"/>
    </source>
</evidence>
<organism evidence="1 2">
    <name type="scientific">Croceicoccus esteveae</name>
    <dbReference type="NCBI Taxonomy" id="3075597"/>
    <lineage>
        <taxon>Bacteria</taxon>
        <taxon>Pseudomonadati</taxon>
        <taxon>Pseudomonadota</taxon>
        <taxon>Alphaproteobacteria</taxon>
        <taxon>Sphingomonadales</taxon>
        <taxon>Erythrobacteraceae</taxon>
        <taxon>Croceicoccus</taxon>
    </lineage>
</organism>
<evidence type="ECO:0000313" key="1">
    <source>
        <dbReference type="EMBL" id="MDT0576490.1"/>
    </source>
</evidence>
<sequence length="270" mass="30493">MTNPMIVRVDQETGLGCIILRQKNRTLSGFVGVGPDHPLFGFEADAVPLDLPNSVHGGITYGRECKANRFGRRAYGEPRTKRYTVCHVTVTRKVWNYRTEQTTTDEFEYEDLWWLGFDADHVGDLVPKGYNRSARKGDVYRDQAYVYQECLALAHLTAKAERIDGNRFLQLLRCGCQCAIRRPEAPGPAMGLLADYDRGYTGEPPLVDEDGMEWDSVCEAFWVGRLGLSAIYVAALNAILEFMLSYLAIMDGRFVDPEERARIFSQVMAT</sequence>
<proteinExistence type="predicted"/>